<protein>
    <recommendedName>
        <fullName evidence="2">Response regulatory domain-containing protein</fullName>
    </recommendedName>
</protein>
<dbReference type="OrthoDB" id="5504293at2"/>
<dbReference type="Gene3D" id="3.40.50.2300">
    <property type="match status" value="1"/>
</dbReference>
<evidence type="ECO:0000259" key="2">
    <source>
        <dbReference type="PROSITE" id="PS50110"/>
    </source>
</evidence>
<dbReference type="InterPro" id="IPR011006">
    <property type="entry name" value="CheY-like_superfamily"/>
</dbReference>
<dbReference type="PANTHER" id="PTHR36304">
    <property type="entry name" value="DOMAIN GTPASE-ACTIVATING PROTEIN, PUTATIVE-RELATED-RELATED"/>
    <property type="match status" value="1"/>
</dbReference>
<organism evidence="3 4">
    <name type="scientific">Cystobacter ferrugineus</name>
    <dbReference type="NCBI Taxonomy" id="83449"/>
    <lineage>
        <taxon>Bacteria</taxon>
        <taxon>Pseudomonadati</taxon>
        <taxon>Myxococcota</taxon>
        <taxon>Myxococcia</taxon>
        <taxon>Myxococcales</taxon>
        <taxon>Cystobacterineae</taxon>
        <taxon>Archangiaceae</taxon>
        <taxon>Cystobacter</taxon>
    </lineage>
</organism>
<dbReference type="InterPro" id="IPR025497">
    <property type="entry name" value="PatA-like_N"/>
</dbReference>
<dbReference type="Pfam" id="PF00072">
    <property type="entry name" value="Response_reg"/>
    <property type="match status" value="1"/>
</dbReference>
<feature type="modified residue" description="4-aspartylphosphate" evidence="1">
    <location>
        <position position="55"/>
    </location>
</feature>
<comment type="caution">
    <text evidence="3">The sequence shown here is derived from an EMBL/GenBank/DDBJ whole genome shotgun (WGS) entry which is preliminary data.</text>
</comment>
<feature type="domain" description="Response regulatory" evidence="2">
    <location>
        <begin position="6"/>
        <end position="118"/>
    </location>
</feature>
<evidence type="ECO:0000256" key="1">
    <source>
        <dbReference type="PROSITE-ProRule" id="PRU00169"/>
    </source>
</evidence>
<sequence length="502" mass="54276">MAQVRKILIADPDLESVRPLSRALRTKGYQVHYAPDGSRALEVAVLRHPDLILFDEACRMLDARTFINILHTNPRTDDIPVVVSTSQFEADKLRGLRDGFLRKPFNLDEVLSRIEHVFRRSEAAKDLKSEAQEIEGSLSQLGIPDLMQILGMNKRSGKLTLERGNERGEIVVVEGRPWNARVGRAEGEKALFRLLVWTEGTFTFAPGNTSGKPRIQRPMDSALLEAMRQADEVNRLLPGLPPRHTRLVLAPEADLTQDQHPVTAQVVDLLRQPRSLGEVLDLAPATDLDVVGVLHTLLQKGVARMTDGDSDDGTQAPLLGTAELHALRGRILRGRGSSREAVAKIFVCGSGPAVARRLLSQLADIAAVAAEPPAVRSGFGTLGRLALNELLSLDFCVLPPAEAARPLWRPFSAGAVGALLFDATEAAVKLAHFLTWDIRLPLVVVGQPVPPELQGAPSGSASVGEDLKEAMRSLLVLALNPAPLVSGMPTPPRSSASTSPSP</sequence>
<reference evidence="4" key="1">
    <citation type="submission" date="2016-11" db="EMBL/GenBank/DDBJ databases">
        <authorList>
            <person name="Shukria A."/>
            <person name="Stevens D.C."/>
        </authorList>
    </citation>
    <scope>NUCLEOTIDE SEQUENCE [LARGE SCALE GENOMIC DNA]</scope>
    <source>
        <strain evidence="4">Cbfe23</strain>
    </source>
</reference>
<dbReference type="PANTHER" id="PTHR36304:SF4">
    <property type="entry name" value="DUF4388 DOMAIN-CONTAINING PROTEIN"/>
    <property type="match status" value="1"/>
</dbReference>
<proteinExistence type="predicted"/>
<name>A0A1L9BFX2_9BACT</name>
<accession>A0A1L9BFX2</accession>
<dbReference type="AlphaFoldDB" id="A0A1L9BFX2"/>
<gene>
    <name evidence="3" type="ORF">BON30_09810</name>
</gene>
<dbReference type="STRING" id="83449.BON30_09810"/>
<dbReference type="GO" id="GO:0000160">
    <property type="term" value="P:phosphorelay signal transduction system"/>
    <property type="evidence" value="ECO:0007669"/>
    <property type="project" value="InterPro"/>
</dbReference>
<dbReference type="InterPro" id="IPR001789">
    <property type="entry name" value="Sig_transdc_resp-reg_receiver"/>
</dbReference>
<keyword evidence="1" id="KW-0597">Phosphoprotein</keyword>
<dbReference type="PROSITE" id="PS50110">
    <property type="entry name" value="RESPONSE_REGULATORY"/>
    <property type="match status" value="1"/>
</dbReference>
<dbReference type="Pfam" id="PF14332">
    <property type="entry name" value="DUF4388"/>
    <property type="match status" value="1"/>
</dbReference>
<dbReference type="EMBL" id="MPIN01000002">
    <property type="protein sequence ID" value="OJH41174.1"/>
    <property type="molecule type" value="Genomic_DNA"/>
</dbReference>
<evidence type="ECO:0000313" key="3">
    <source>
        <dbReference type="EMBL" id="OJH41174.1"/>
    </source>
</evidence>
<evidence type="ECO:0000313" key="4">
    <source>
        <dbReference type="Proteomes" id="UP000182229"/>
    </source>
</evidence>
<dbReference type="RefSeq" id="WP_071897606.1">
    <property type="nucleotide sequence ID" value="NZ_MPIN01000002.1"/>
</dbReference>
<keyword evidence="4" id="KW-1185">Reference proteome</keyword>
<dbReference type="SMART" id="SM00448">
    <property type="entry name" value="REC"/>
    <property type="match status" value="1"/>
</dbReference>
<reference evidence="3 4" key="2">
    <citation type="submission" date="2016-12" db="EMBL/GenBank/DDBJ databases">
        <title>Draft Genome Sequence of Cystobacter ferrugineus Strain Cbfe23.</title>
        <authorList>
            <person name="Akbar S."/>
            <person name="Dowd S.E."/>
            <person name="Stevens D.C."/>
        </authorList>
    </citation>
    <scope>NUCLEOTIDE SEQUENCE [LARGE SCALE GENOMIC DNA]</scope>
    <source>
        <strain evidence="3 4">Cbfe23</strain>
    </source>
</reference>
<dbReference type="Proteomes" id="UP000182229">
    <property type="component" value="Unassembled WGS sequence"/>
</dbReference>
<dbReference type="SUPFAM" id="SSF52172">
    <property type="entry name" value="CheY-like"/>
    <property type="match status" value="1"/>
</dbReference>